<keyword evidence="2" id="KW-1185">Reference proteome</keyword>
<dbReference type="Proteomes" id="UP000448292">
    <property type="component" value="Unassembled WGS sequence"/>
</dbReference>
<protein>
    <submittedName>
        <fullName evidence="1">Uncharacterized protein</fullName>
    </submittedName>
</protein>
<dbReference type="EMBL" id="QMIE01000014">
    <property type="protein sequence ID" value="TVM15858.1"/>
    <property type="molecule type" value="Genomic_DNA"/>
</dbReference>
<proteinExistence type="predicted"/>
<sequence length="77" mass="9028">MGKFHLDSEDLSIADQIKSLSDDELLDFWEETQYLERFLDEEFSPETATTVDYERIILLELHVRTCMRSFGAVVPNK</sequence>
<accession>A0A7M3MC24</accession>
<dbReference type="RefSeq" id="WP_144303899.1">
    <property type="nucleotide sequence ID" value="NZ_QMIE01000014.1"/>
</dbReference>
<evidence type="ECO:0000313" key="1">
    <source>
        <dbReference type="EMBL" id="TVM15858.1"/>
    </source>
</evidence>
<reference evidence="1 2" key="1">
    <citation type="submission" date="2018-06" db="EMBL/GenBank/DDBJ databases">
        <title>Complete genome of Desulfovibrio indonesiensis P37SLT.</title>
        <authorList>
            <person name="Crispim J.S."/>
            <person name="Vidigal P.M.P."/>
            <person name="Silva L.C.F."/>
            <person name="Laguardia C.N."/>
            <person name="Araujo L.C."/>
            <person name="Dias R.S."/>
            <person name="Sousa M.P."/>
            <person name="Paula S.O."/>
            <person name="Silva C."/>
        </authorList>
    </citation>
    <scope>NUCLEOTIDE SEQUENCE [LARGE SCALE GENOMIC DNA]</scope>
    <source>
        <strain evidence="1 2">P37SLT</strain>
    </source>
</reference>
<dbReference type="OrthoDB" id="5471717at2"/>
<dbReference type="AlphaFoldDB" id="A0A7M3MC24"/>
<name>A0A7M3MC24_9BACT</name>
<comment type="caution">
    <text evidence="1">The sequence shown here is derived from an EMBL/GenBank/DDBJ whole genome shotgun (WGS) entry which is preliminary data.</text>
</comment>
<organism evidence="1 2">
    <name type="scientific">Oceanidesulfovibrio indonesiensis</name>
    <dbReference type="NCBI Taxonomy" id="54767"/>
    <lineage>
        <taxon>Bacteria</taxon>
        <taxon>Pseudomonadati</taxon>
        <taxon>Thermodesulfobacteriota</taxon>
        <taxon>Desulfovibrionia</taxon>
        <taxon>Desulfovibrionales</taxon>
        <taxon>Desulfovibrionaceae</taxon>
        <taxon>Oceanidesulfovibrio</taxon>
    </lineage>
</organism>
<evidence type="ECO:0000313" key="2">
    <source>
        <dbReference type="Proteomes" id="UP000448292"/>
    </source>
</evidence>
<gene>
    <name evidence="1" type="ORF">DPQ33_14230</name>
</gene>